<dbReference type="InterPro" id="IPR006342">
    <property type="entry name" value="FkbM_mtfrase"/>
</dbReference>
<keyword evidence="2" id="KW-0489">Methyltransferase</keyword>
<evidence type="ECO:0000259" key="1">
    <source>
        <dbReference type="Pfam" id="PF05050"/>
    </source>
</evidence>
<dbReference type="Pfam" id="PF05050">
    <property type="entry name" value="Methyltransf_21"/>
    <property type="match status" value="1"/>
</dbReference>
<dbReference type="AlphaFoldDB" id="Q07SN2"/>
<dbReference type="PANTHER" id="PTHR34203:SF15">
    <property type="entry name" value="SLL1173 PROTEIN"/>
    <property type="match status" value="1"/>
</dbReference>
<reference evidence="2" key="1">
    <citation type="submission" date="2006-09" db="EMBL/GenBank/DDBJ databases">
        <title>Complete sequence of Rhodopseudomonas palustris BisA53.</title>
        <authorList>
            <consortium name="US DOE Joint Genome Institute"/>
            <person name="Copeland A."/>
            <person name="Lucas S."/>
            <person name="Lapidus A."/>
            <person name="Barry K."/>
            <person name="Detter J.C."/>
            <person name="Glavina del Rio T."/>
            <person name="Hammon N."/>
            <person name="Israni S."/>
            <person name="Dalin E."/>
            <person name="Tice H."/>
            <person name="Pitluck S."/>
            <person name="Chain P."/>
            <person name="Malfatti S."/>
            <person name="Shin M."/>
            <person name="Vergez L."/>
            <person name="Schmutz J."/>
            <person name="Larimer F."/>
            <person name="Land M."/>
            <person name="Hauser L."/>
            <person name="Pelletier D.A."/>
            <person name="Kyrpides N."/>
            <person name="Kim E."/>
            <person name="Harwood C.S."/>
            <person name="Oda Y."/>
            <person name="Richardson P."/>
        </authorList>
    </citation>
    <scope>NUCLEOTIDE SEQUENCE [LARGE SCALE GENOMIC DNA]</scope>
    <source>
        <strain evidence="2">BisA53</strain>
    </source>
</reference>
<dbReference type="SUPFAM" id="SSF53335">
    <property type="entry name" value="S-adenosyl-L-methionine-dependent methyltransferases"/>
    <property type="match status" value="1"/>
</dbReference>
<keyword evidence="2" id="KW-0808">Transferase</keyword>
<dbReference type="Gene3D" id="3.40.50.150">
    <property type="entry name" value="Vaccinia Virus protein VP39"/>
    <property type="match status" value="1"/>
</dbReference>
<dbReference type="EMBL" id="CP000463">
    <property type="protein sequence ID" value="ABJ05052.1"/>
    <property type="molecule type" value="Genomic_DNA"/>
</dbReference>
<dbReference type="GO" id="GO:0032259">
    <property type="term" value="P:methylation"/>
    <property type="evidence" value="ECO:0007669"/>
    <property type="project" value="UniProtKB-KW"/>
</dbReference>
<accession>Q07SN2</accession>
<gene>
    <name evidence="2" type="ordered locus">RPE_1099</name>
</gene>
<dbReference type="HOGENOM" id="CLU_093059_0_0_5"/>
<sequence>MNLSLRLKSLVIGTPLESPAMRFRQWSSSFRPNLELAEIILEEIRLPAILEKLTTKNSNILDIGCHIGSFLSLAVKVAPGGRHIAIEASPEKAELLIRKFQNVRIECTAISDVSATALFQENLDNPGYSKLATDGETTGRIREYEVKTKTLDSLSLQHIHLVKIDIEGSELAAIRGGAIFFRTCRPPIIFECGTTYTPGLDRNALYDHLTKELGYSIFTYADFLYGKGPLGPEEFHKCGMYPFRALNFVGVP</sequence>
<dbReference type="OrthoDB" id="9814604at2"/>
<dbReference type="InterPro" id="IPR052514">
    <property type="entry name" value="SAM-dependent_MTase"/>
</dbReference>
<feature type="domain" description="Methyltransferase FkbM" evidence="1">
    <location>
        <begin position="62"/>
        <end position="196"/>
    </location>
</feature>
<dbReference type="InterPro" id="IPR029063">
    <property type="entry name" value="SAM-dependent_MTases_sf"/>
</dbReference>
<dbReference type="NCBIfam" id="TIGR01444">
    <property type="entry name" value="fkbM_fam"/>
    <property type="match status" value="1"/>
</dbReference>
<dbReference type="eggNOG" id="COG3963">
    <property type="taxonomic scope" value="Bacteria"/>
</dbReference>
<dbReference type="STRING" id="316055.RPE_1099"/>
<dbReference type="KEGG" id="rpe:RPE_1099"/>
<organism evidence="2">
    <name type="scientific">Rhodopseudomonas palustris (strain BisA53)</name>
    <dbReference type="NCBI Taxonomy" id="316055"/>
    <lineage>
        <taxon>Bacteria</taxon>
        <taxon>Pseudomonadati</taxon>
        <taxon>Pseudomonadota</taxon>
        <taxon>Alphaproteobacteria</taxon>
        <taxon>Hyphomicrobiales</taxon>
        <taxon>Nitrobacteraceae</taxon>
        <taxon>Rhodopseudomonas</taxon>
    </lineage>
</organism>
<evidence type="ECO:0000313" key="2">
    <source>
        <dbReference type="EMBL" id="ABJ05052.1"/>
    </source>
</evidence>
<protein>
    <submittedName>
        <fullName evidence="2">Methyltransferase FkbM family</fullName>
    </submittedName>
</protein>
<dbReference type="PANTHER" id="PTHR34203">
    <property type="entry name" value="METHYLTRANSFERASE, FKBM FAMILY PROTEIN"/>
    <property type="match status" value="1"/>
</dbReference>
<dbReference type="GO" id="GO:0008168">
    <property type="term" value="F:methyltransferase activity"/>
    <property type="evidence" value="ECO:0007669"/>
    <property type="project" value="UniProtKB-KW"/>
</dbReference>
<proteinExistence type="predicted"/>
<name>Q07SN2_RHOP5</name>